<dbReference type="EMBL" id="NEVH01021298">
    <property type="protein sequence ID" value="PNF19645.1"/>
    <property type="molecule type" value="Genomic_DNA"/>
</dbReference>
<dbReference type="STRING" id="105785.A0A2J7PTJ5"/>
<evidence type="ECO:0000313" key="2">
    <source>
        <dbReference type="Proteomes" id="UP000235965"/>
    </source>
</evidence>
<accession>A0A2J7PTJ5</accession>
<gene>
    <name evidence="1" type="ORF">B7P43_G18136</name>
</gene>
<proteinExistence type="predicted"/>
<protein>
    <recommendedName>
        <fullName evidence="3">BZIP domain-containing protein</fullName>
    </recommendedName>
</protein>
<comment type="caution">
    <text evidence="1">The sequence shown here is derived from an EMBL/GenBank/DDBJ whole genome shotgun (WGS) entry which is preliminary data.</text>
</comment>
<sequence length="182" mass="20060">MARISRLKKKNFLEYLENQVARLTEENARLKQINEGQSSVVCSLRKEVHYLKAVLANNKDISMLIKSIHNTGLPVTTSLRKTADPNFLCTRSDSSIATSVNDLFDKDSATVASDMPLLTPSEIDEFLDVSISLSVPPDDTLDLPLLTPSEIDAYDTEFLDDVSISSSVPPGDTLDLPLFDSL</sequence>
<evidence type="ECO:0000313" key="1">
    <source>
        <dbReference type="EMBL" id="PNF19645.1"/>
    </source>
</evidence>
<keyword evidence="2" id="KW-1185">Reference proteome</keyword>
<organism evidence="1 2">
    <name type="scientific">Cryptotermes secundus</name>
    <dbReference type="NCBI Taxonomy" id="105785"/>
    <lineage>
        <taxon>Eukaryota</taxon>
        <taxon>Metazoa</taxon>
        <taxon>Ecdysozoa</taxon>
        <taxon>Arthropoda</taxon>
        <taxon>Hexapoda</taxon>
        <taxon>Insecta</taxon>
        <taxon>Pterygota</taxon>
        <taxon>Neoptera</taxon>
        <taxon>Polyneoptera</taxon>
        <taxon>Dictyoptera</taxon>
        <taxon>Blattodea</taxon>
        <taxon>Blattoidea</taxon>
        <taxon>Termitoidae</taxon>
        <taxon>Kalotermitidae</taxon>
        <taxon>Cryptotermitinae</taxon>
        <taxon>Cryptotermes</taxon>
    </lineage>
</organism>
<dbReference type="AlphaFoldDB" id="A0A2J7PTJ5"/>
<reference evidence="1 2" key="1">
    <citation type="submission" date="2017-12" db="EMBL/GenBank/DDBJ databases">
        <title>Hemimetabolous genomes reveal molecular basis of termite eusociality.</title>
        <authorList>
            <person name="Harrison M.C."/>
            <person name="Jongepier E."/>
            <person name="Robertson H.M."/>
            <person name="Arning N."/>
            <person name="Bitard-Feildel T."/>
            <person name="Chao H."/>
            <person name="Childers C.P."/>
            <person name="Dinh H."/>
            <person name="Doddapaneni H."/>
            <person name="Dugan S."/>
            <person name="Gowin J."/>
            <person name="Greiner C."/>
            <person name="Han Y."/>
            <person name="Hu H."/>
            <person name="Hughes D.S.T."/>
            <person name="Huylmans A.-K."/>
            <person name="Kemena C."/>
            <person name="Kremer L.P.M."/>
            <person name="Lee S.L."/>
            <person name="Lopez-Ezquerra A."/>
            <person name="Mallet L."/>
            <person name="Monroy-Kuhn J.M."/>
            <person name="Moser A."/>
            <person name="Murali S.C."/>
            <person name="Muzny D.M."/>
            <person name="Otani S."/>
            <person name="Piulachs M.-D."/>
            <person name="Poelchau M."/>
            <person name="Qu J."/>
            <person name="Schaub F."/>
            <person name="Wada-Katsumata A."/>
            <person name="Worley K.C."/>
            <person name="Xie Q."/>
            <person name="Ylla G."/>
            <person name="Poulsen M."/>
            <person name="Gibbs R.A."/>
            <person name="Schal C."/>
            <person name="Richards S."/>
            <person name="Belles X."/>
            <person name="Korb J."/>
            <person name="Bornberg-Bauer E."/>
        </authorList>
    </citation>
    <scope>NUCLEOTIDE SEQUENCE [LARGE SCALE GENOMIC DNA]</scope>
    <source>
        <tissue evidence="1">Whole body</tissue>
    </source>
</reference>
<dbReference type="Gene3D" id="1.20.5.170">
    <property type="match status" value="1"/>
</dbReference>
<evidence type="ECO:0008006" key="3">
    <source>
        <dbReference type="Google" id="ProtNLM"/>
    </source>
</evidence>
<dbReference type="Proteomes" id="UP000235965">
    <property type="component" value="Unassembled WGS sequence"/>
</dbReference>
<name>A0A2J7PTJ5_9NEOP</name>
<dbReference type="InParanoid" id="A0A2J7PTJ5"/>